<dbReference type="GO" id="GO:0000214">
    <property type="term" value="C:tRNA-intron endonuclease complex"/>
    <property type="evidence" value="ECO:0007669"/>
    <property type="project" value="TreeGrafter"/>
</dbReference>
<protein>
    <recommendedName>
        <fullName evidence="4">tRNA-splicing endonuclease subunit Sen2</fullName>
    </recommendedName>
</protein>
<evidence type="ECO:0000313" key="3">
    <source>
        <dbReference type="Proteomes" id="UP000243723"/>
    </source>
</evidence>
<dbReference type="AlphaFoldDB" id="A0A2P7YLD8"/>
<evidence type="ECO:0000256" key="1">
    <source>
        <dbReference type="SAM" id="MobiDB-lite"/>
    </source>
</evidence>
<evidence type="ECO:0008006" key="4">
    <source>
        <dbReference type="Google" id="ProtNLM"/>
    </source>
</evidence>
<dbReference type="InterPro" id="IPR006676">
    <property type="entry name" value="tRNA_splic"/>
</dbReference>
<dbReference type="GO" id="GO:0005737">
    <property type="term" value="C:cytoplasm"/>
    <property type="evidence" value="ECO:0007669"/>
    <property type="project" value="TreeGrafter"/>
</dbReference>
<sequence length="324" mass="36187">MAEAENPTPKQSIKFESATPLAANTRPPGQNTRQKPRRPPKPNYARIHAKPLPLEVFPLPAFVPHNPLSLLRIISALINEWIQRPPSLPETTYQGYLSHETRSIHITDPKHARALWEMGFFGKGSLSRSEPTWLDRERARRKAGLGGTSEEATSKRREERRMFKLERARLEREAIEEQLRKEGKLAELRPETELAASKAGKSEQGRPMKPSRIPRGTMESSSESVHASGRHTTPPKYDDAAAHPEDVGDPEDDAPPVDQEHLQLNLCEAFFLAYGLGVLSISADDGSTEENCKQDTLQPSDLLESFARHSESRMGGAARLKVCV</sequence>
<dbReference type="STRING" id="40998.A0A2P7YLD8"/>
<dbReference type="Proteomes" id="UP000243723">
    <property type="component" value="Unassembled WGS sequence"/>
</dbReference>
<feature type="region of interest" description="Disordered" evidence="1">
    <location>
        <begin position="186"/>
        <end position="257"/>
    </location>
</feature>
<name>A0A2P7YLD8_9PEZI</name>
<organism evidence="2 3">
    <name type="scientific">Elsinoe australis</name>
    <dbReference type="NCBI Taxonomy" id="40998"/>
    <lineage>
        <taxon>Eukaryota</taxon>
        <taxon>Fungi</taxon>
        <taxon>Dikarya</taxon>
        <taxon>Ascomycota</taxon>
        <taxon>Pezizomycotina</taxon>
        <taxon>Dothideomycetes</taxon>
        <taxon>Dothideomycetidae</taxon>
        <taxon>Myriangiales</taxon>
        <taxon>Elsinoaceae</taxon>
        <taxon>Elsinoe</taxon>
    </lineage>
</organism>
<comment type="caution">
    <text evidence="2">The sequence shown here is derived from an EMBL/GenBank/DDBJ whole genome shotgun (WGS) entry which is preliminary data.</text>
</comment>
<evidence type="ECO:0000313" key="2">
    <source>
        <dbReference type="EMBL" id="PSK36745.1"/>
    </source>
</evidence>
<accession>A0A2P7YLD8</accession>
<dbReference type="PANTHER" id="PTHR21227:SF0">
    <property type="entry name" value="TRNA-SPLICING ENDONUCLEASE SUBUNIT SEN2"/>
    <property type="match status" value="1"/>
</dbReference>
<dbReference type="EMBL" id="NHZQ01000419">
    <property type="protein sequence ID" value="PSK36745.1"/>
    <property type="molecule type" value="Genomic_DNA"/>
</dbReference>
<feature type="compositionally biased region" description="Basic and acidic residues" evidence="1">
    <location>
        <begin position="236"/>
        <end position="246"/>
    </location>
</feature>
<feature type="region of interest" description="Disordered" evidence="1">
    <location>
        <begin position="1"/>
        <end position="45"/>
    </location>
</feature>
<keyword evidence="3" id="KW-1185">Reference proteome</keyword>
<gene>
    <name evidence="2" type="ORF">B9Z65_1928</name>
</gene>
<dbReference type="OrthoDB" id="10249562at2759"/>
<dbReference type="PANTHER" id="PTHR21227">
    <property type="entry name" value="TRNA-SPLICING ENDONUCLEASE SUBUNIT SEN2"/>
    <property type="match status" value="1"/>
</dbReference>
<dbReference type="GO" id="GO:0000213">
    <property type="term" value="F:tRNA-intron lyase activity"/>
    <property type="evidence" value="ECO:0007669"/>
    <property type="project" value="InterPro"/>
</dbReference>
<proteinExistence type="predicted"/>
<feature type="region of interest" description="Disordered" evidence="1">
    <location>
        <begin position="132"/>
        <end position="158"/>
    </location>
</feature>
<dbReference type="GO" id="GO:0000379">
    <property type="term" value="P:tRNA-type intron splice site recognition and cleavage"/>
    <property type="evidence" value="ECO:0007669"/>
    <property type="project" value="TreeGrafter"/>
</dbReference>
<reference evidence="2 3" key="1">
    <citation type="submission" date="2017-05" db="EMBL/GenBank/DDBJ databases">
        <title>Draft genome sequence of Elsinoe australis.</title>
        <authorList>
            <person name="Cheng Q."/>
        </authorList>
    </citation>
    <scope>NUCLEOTIDE SEQUENCE [LARGE SCALE GENOMIC DNA]</scope>
    <source>
        <strain evidence="2 3">NL1</strain>
    </source>
</reference>